<dbReference type="Gene3D" id="1.10.260.40">
    <property type="entry name" value="lambda repressor-like DNA-binding domains"/>
    <property type="match status" value="1"/>
</dbReference>
<dbReference type="GO" id="GO:0003677">
    <property type="term" value="F:DNA binding"/>
    <property type="evidence" value="ECO:0007669"/>
    <property type="project" value="InterPro"/>
</dbReference>
<feature type="domain" description="Bacteriophage CI repressor N-terminal" evidence="1">
    <location>
        <begin position="49"/>
        <end position="92"/>
    </location>
</feature>
<dbReference type="InterPro" id="IPR001387">
    <property type="entry name" value="Cro/C1-type_HTH"/>
</dbReference>
<evidence type="ECO:0000259" key="1">
    <source>
        <dbReference type="Pfam" id="PF07022"/>
    </source>
</evidence>
<dbReference type="GO" id="GO:0045892">
    <property type="term" value="P:negative regulation of DNA-templated transcription"/>
    <property type="evidence" value="ECO:0007669"/>
    <property type="project" value="InterPro"/>
</dbReference>
<proteinExistence type="predicted"/>
<dbReference type="Proteomes" id="UP000577408">
    <property type="component" value="Unassembled WGS sequence"/>
</dbReference>
<dbReference type="InterPro" id="IPR010744">
    <property type="entry name" value="Phage_CI_N"/>
</dbReference>
<gene>
    <name evidence="2" type="ORF">HMA55_06775</name>
</gene>
<dbReference type="CDD" id="cd00093">
    <property type="entry name" value="HTH_XRE"/>
    <property type="match status" value="1"/>
</dbReference>
<comment type="caution">
    <text evidence="2">The sequence shown here is derived from an EMBL/GenBank/DDBJ whole genome shotgun (WGS) entry which is preliminary data.</text>
</comment>
<reference evidence="2 3" key="1">
    <citation type="submission" date="2020-05" db="EMBL/GenBank/DDBJ databases">
        <title>Descriptions of Corynebacterium xxxx sp. nov., Corynebacterium yyyy sp. nov. and Corynebacterium zzzz sp. nov.</title>
        <authorList>
            <person name="Zhang G."/>
        </authorList>
    </citation>
    <scope>NUCLEOTIDE SEQUENCE [LARGE SCALE GENOMIC DNA]</scope>
    <source>
        <strain evidence="3">zg-913</strain>
    </source>
</reference>
<name>A0A7V8UUI3_9CORY</name>
<protein>
    <submittedName>
        <fullName evidence="2">XRE family transcriptional regulator</fullName>
    </submittedName>
</protein>
<accession>A0A7V8UUI3</accession>
<dbReference type="RefSeq" id="WP_181192312.1">
    <property type="nucleotide sequence ID" value="NZ_JABFED010000004.1"/>
</dbReference>
<dbReference type="EMBL" id="JABFED010000004">
    <property type="protein sequence ID" value="MBA1837600.1"/>
    <property type="molecule type" value="Genomic_DNA"/>
</dbReference>
<dbReference type="InterPro" id="IPR010982">
    <property type="entry name" value="Lambda_DNA-bd_dom_sf"/>
</dbReference>
<dbReference type="Pfam" id="PF07022">
    <property type="entry name" value="Phage_CI_repr"/>
    <property type="match status" value="1"/>
</dbReference>
<evidence type="ECO:0000313" key="3">
    <source>
        <dbReference type="Proteomes" id="UP000577408"/>
    </source>
</evidence>
<evidence type="ECO:0000313" key="2">
    <source>
        <dbReference type="EMBL" id="MBA1837600.1"/>
    </source>
</evidence>
<dbReference type="AlphaFoldDB" id="A0A7V8UUI3"/>
<sequence>MAFPLAPRDAFPDWPDIDPTGLPEAYARAWTLRDNLARTIERFIANGWASSQSDFANRCGVSHSALSTWLSGSKWPATWLVQRVEYATQAPLWPRQVAAKTDRRPLGGDYDFPPLEHERG</sequence>
<organism evidence="2 3">
    <name type="scientific">Corynebacterium wankanglinii</name>
    <dbReference type="NCBI Taxonomy" id="2735136"/>
    <lineage>
        <taxon>Bacteria</taxon>
        <taxon>Bacillati</taxon>
        <taxon>Actinomycetota</taxon>
        <taxon>Actinomycetes</taxon>
        <taxon>Mycobacteriales</taxon>
        <taxon>Corynebacteriaceae</taxon>
        <taxon>Corynebacterium</taxon>
    </lineage>
</organism>
<keyword evidence="3" id="KW-1185">Reference proteome</keyword>